<reference evidence="4" key="1">
    <citation type="journal article" date="2019" name="Int. J. Syst. Evol. Microbiol.">
        <title>The Global Catalogue of Microorganisms (GCM) 10K type strain sequencing project: providing services to taxonomists for standard genome sequencing and annotation.</title>
        <authorList>
            <consortium name="The Broad Institute Genomics Platform"/>
            <consortium name="The Broad Institute Genome Sequencing Center for Infectious Disease"/>
            <person name="Wu L."/>
            <person name="Ma J."/>
        </authorList>
    </citation>
    <scope>NUCLEOTIDE SEQUENCE [LARGE SCALE GENOMIC DNA]</scope>
    <source>
        <strain evidence="4">JCM 9933</strain>
    </source>
</reference>
<keyword evidence="4" id="KW-1185">Reference proteome</keyword>
<organism evidence="3 4">
    <name type="scientific">Craurococcus roseus</name>
    <dbReference type="NCBI Taxonomy" id="77585"/>
    <lineage>
        <taxon>Bacteria</taxon>
        <taxon>Pseudomonadati</taxon>
        <taxon>Pseudomonadota</taxon>
        <taxon>Alphaproteobacteria</taxon>
        <taxon>Acetobacterales</taxon>
        <taxon>Acetobacteraceae</taxon>
        <taxon>Craurococcus</taxon>
    </lineage>
</organism>
<dbReference type="Gene3D" id="3.40.190.10">
    <property type="entry name" value="Periplasmic binding protein-like II"/>
    <property type="match status" value="1"/>
</dbReference>
<accession>A0ABP3R5B1</accession>
<dbReference type="Gene3D" id="3.40.190.150">
    <property type="entry name" value="Bordetella uptake gene, domain 1"/>
    <property type="match status" value="1"/>
</dbReference>
<dbReference type="Proteomes" id="UP001501588">
    <property type="component" value="Unassembled WGS sequence"/>
</dbReference>
<keyword evidence="2" id="KW-0732">Signal</keyword>
<name>A0ABP3R5B1_9PROT</name>
<dbReference type="Pfam" id="PF03401">
    <property type="entry name" value="TctC"/>
    <property type="match status" value="1"/>
</dbReference>
<evidence type="ECO:0000256" key="1">
    <source>
        <dbReference type="ARBA" id="ARBA00006987"/>
    </source>
</evidence>
<evidence type="ECO:0000313" key="3">
    <source>
        <dbReference type="EMBL" id="GAA0601372.1"/>
    </source>
</evidence>
<evidence type="ECO:0000256" key="2">
    <source>
        <dbReference type="SAM" id="SignalP"/>
    </source>
</evidence>
<comment type="similarity">
    <text evidence="1">Belongs to the UPF0065 (bug) family.</text>
</comment>
<proteinExistence type="inferred from homology"/>
<feature type="signal peptide" evidence="2">
    <location>
        <begin position="1"/>
        <end position="25"/>
    </location>
</feature>
<dbReference type="InterPro" id="IPR042100">
    <property type="entry name" value="Bug_dom1"/>
</dbReference>
<dbReference type="PANTHER" id="PTHR42928">
    <property type="entry name" value="TRICARBOXYLATE-BINDING PROTEIN"/>
    <property type="match status" value="1"/>
</dbReference>
<dbReference type="InterPro" id="IPR005064">
    <property type="entry name" value="BUG"/>
</dbReference>
<gene>
    <name evidence="3" type="ORF">GCM10009416_44080</name>
</gene>
<feature type="chain" id="PRO_5047203619" evidence="2">
    <location>
        <begin position="26"/>
        <end position="327"/>
    </location>
</feature>
<dbReference type="PANTHER" id="PTHR42928:SF5">
    <property type="entry name" value="BLR1237 PROTEIN"/>
    <property type="match status" value="1"/>
</dbReference>
<protein>
    <submittedName>
        <fullName evidence="3">Tripartite tricarboxylate transporter substrate-binding protein</fullName>
    </submittedName>
</protein>
<dbReference type="EMBL" id="BAAAFZ010000077">
    <property type="protein sequence ID" value="GAA0601372.1"/>
    <property type="molecule type" value="Genomic_DNA"/>
</dbReference>
<comment type="caution">
    <text evidence="3">The sequence shown here is derived from an EMBL/GenBank/DDBJ whole genome shotgun (WGS) entry which is preliminary data.</text>
</comment>
<dbReference type="PIRSF" id="PIRSF017082">
    <property type="entry name" value="YflP"/>
    <property type="match status" value="1"/>
</dbReference>
<evidence type="ECO:0000313" key="4">
    <source>
        <dbReference type="Proteomes" id="UP001501588"/>
    </source>
</evidence>
<dbReference type="SUPFAM" id="SSF53850">
    <property type="entry name" value="Periplasmic binding protein-like II"/>
    <property type="match status" value="1"/>
</dbReference>
<dbReference type="RefSeq" id="WP_343897581.1">
    <property type="nucleotide sequence ID" value="NZ_BAAAFZ010000077.1"/>
</dbReference>
<sequence>MTHIPRRALLAGPFAAALAAPASRAQGAFPSRPVTVLVPFAAGGPTDVITRLVAEGMGRDLGQPVVVENVTGAGGTIAAGRVAQARPDGHTLLMHHIGHASAATLYRRLPYSVLDSFAPLGLASDAAMTLVARPDFPANDLAGFMAEIRRKGEALNLAHSGLGAANHLCGMLLQSTAGTKLTGVVFRGSAPAITDMMAGRIDVFCDQATNTATFLREGRIKGYAVTLPQRVPGLDLPTTAEAGEPSLLMSTWHGLYAPKGTPEEVQDRLSAALRSALAEERLRSRFADLVTQPASDERATPAFHRRFLAEEVARWRPVIQAAGQYAD</sequence>